<gene>
    <name evidence="1" type="ORF">NXT3_PA00025</name>
</gene>
<keyword evidence="1" id="KW-0614">Plasmid</keyword>
<sequence length="257" mass="28383">MPDSSVHEALKFVDSIQLPDRVSELERAETVPFDFDAARNQAAIVGSEIVSFVRGVTEERRRDVVNATLLAQLAADKQVGDPTNLFAWYDAYFDVLTNTGWVVQAKQFVDHAEMSEDLHAHEAILSVATSLLGTGTAAWKVIKTTLDALAKMDRDSPWITLFDRESQHASSARFQVTLAEQGAGDQFLVTLMAFALTAQANLTQTLFFKFRSNEVKLRHSSGKLSVNETVLDAVRDLIESKLGEHSSAFVRGLPNLD</sequence>
<dbReference type="EMBL" id="CP024308">
    <property type="protein sequence ID" value="AUX78321.1"/>
    <property type="molecule type" value="Genomic_DNA"/>
</dbReference>
<geneLocation type="plasmid" evidence="2">
    <name>psfrenxt3a</name>
</geneLocation>
<dbReference type="AlphaFoldDB" id="A0A2L0H9Y9"/>
<accession>A0A2L0H9Y9</accession>
<evidence type="ECO:0000313" key="2">
    <source>
        <dbReference type="Proteomes" id="UP000239340"/>
    </source>
</evidence>
<protein>
    <recommendedName>
        <fullName evidence="3">Virulence factor Evf domain-containing protein</fullName>
    </recommendedName>
</protein>
<dbReference type="RefSeq" id="WP_104840064.1">
    <property type="nucleotide sequence ID" value="NZ_CP024308.1"/>
</dbReference>
<evidence type="ECO:0000313" key="1">
    <source>
        <dbReference type="EMBL" id="AUX78321.1"/>
    </source>
</evidence>
<dbReference type="Proteomes" id="UP000239340">
    <property type="component" value="Plasmid pSfreNXT3a"/>
</dbReference>
<evidence type="ECO:0008006" key="3">
    <source>
        <dbReference type="Google" id="ProtNLM"/>
    </source>
</evidence>
<name>A0A2L0H9Y9_RHIFR</name>
<organism evidence="1 2">
    <name type="scientific">Rhizobium fredii</name>
    <name type="common">Sinorhizobium fredii</name>
    <dbReference type="NCBI Taxonomy" id="380"/>
    <lineage>
        <taxon>Bacteria</taxon>
        <taxon>Pseudomonadati</taxon>
        <taxon>Pseudomonadota</taxon>
        <taxon>Alphaproteobacteria</taxon>
        <taxon>Hyphomicrobiales</taxon>
        <taxon>Rhizobiaceae</taxon>
        <taxon>Sinorhizobium/Ensifer group</taxon>
        <taxon>Sinorhizobium</taxon>
    </lineage>
</organism>
<reference evidence="1 2" key="1">
    <citation type="submission" date="2017-10" db="EMBL/GenBank/DDBJ databases">
        <title>Analysis of the genome sequences of Rhizobium populations associated to common bean (phaseolus vulgaris).</title>
        <authorList>
            <person name="Bustos P."/>
            <person name="Santamaria R.I."/>
            <person name="Miranda-Sanchez F."/>
            <person name="Perez-Carrascal O."/>
            <person name="Juarez S."/>
            <person name="Lozano L."/>
            <person name="Martinez-Flores I."/>
            <person name="Vinuesa P."/>
            <person name="Martinez-Romero E."/>
            <person name="Cevallos M.A."/>
            <person name="Romero D."/>
            <person name="Davila G."/>
            <person name="Gonzalez V."/>
        </authorList>
    </citation>
    <scope>NUCLEOTIDE SEQUENCE [LARGE SCALE GENOMIC DNA]</scope>
    <source>
        <strain evidence="1 2">NXT3</strain>
        <plasmid evidence="2">Plasmid psfrenxt3a</plasmid>
    </source>
</reference>
<proteinExistence type="predicted"/>